<dbReference type="RefSeq" id="WP_043373648.1">
    <property type="nucleotide sequence ID" value="NZ_CP006704.1"/>
</dbReference>
<dbReference type="Pfam" id="PF00378">
    <property type="entry name" value="ECH_1"/>
    <property type="match status" value="1"/>
</dbReference>
<dbReference type="CDD" id="cd06558">
    <property type="entry name" value="crotonase-like"/>
    <property type="match status" value="1"/>
</dbReference>
<accession>A0A076PUZ5</accession>
<dbReference type="Proteomes" id="UP000028782">
    <property type="component" value="Chromosome"/>
</dbReference>
<evidence type="ECO:0000313" key="3">
    <source>
        <dbReference type="Proteomes" id="UP000028782"/>
    </source>
</evidence>
<dbReference type="Gene3D" id="3.90.226.10">
    <property type="entry name" value="2-enoyl-CoA Hydratase, Chain A, domain 1"/>
    <property type="match status" value="1"/>
</dbReference>
<reference evidence="2 3" key="1">
    <citation type="journal article" date="2014" name="Genome Announc.">
        <title>Complete Genome Sequence of Polychlorinated Biphenyl Degrader Comamonas testosteroni TK102 (NBRC 109938).</title>
        <authorList>
            <person name="Fukuda K."/>
            <person name="Hosoyama A."/>
            <person name="Tsuchikane K."/>
            <person name="Ohji S."/>
            <person name="Yamazoe A."/>
            <person name="Fujita N."/>
            <person name="Shintani M."/>
            <person name="Kimbara K."/>
        </authorList>
    </citation>
    <scope>NUCLEOTIDE SEQUENCE [LARGE SCALE GENOMIC DNA]</scope>
    <source>
        <strain evidence="2">TK102</strain>
    </source>
</reference>
<dbReference type="GO" id="GO:0006635">
    <property type="term" value="P:fatty acid beta-oxidation"/>
    <property type="evidence" value="ECO:0007669"/>
    <property type="project" value="UniProtKB-UniPathway"/>
</dbReference>
<name>A0A076PUZ5_COMTE</name>
<dbReference type="SUPFAM" id="SSF52096">
    <property type="entry name" value="ClpP/crotonase"/>
    <property type="match status" value="1"/>
</dbReference>
<protein>
    <submittedName>
        <fullName evidence="2">Enoyl-CoA hydratase</fullName>
    </submittedName>
</protein>
<dbReference type="EMBL" id="CP006704">
    <property type="protein sequence ID" value="AIJ47615.1"/>
    <property type="molecule type" value="Genomic_DNA"/>
</dbReference>
<dbReference type="GO" id="GO:0016853">
    <property type="term" value="F:isomerase activity"/>
    <property type="evidence" value="ECO:0007669"/>
    <property type="project" value="InterPro"/>
</dbReference>
<dbReference type="InterPro" id="IPR014748">
    <property type="entry name" value="Enoyl-CoA_hydra_C"/>
</dbReference>
<dbReference type="Gene3D" id="1.10.12.10">
    <property type="entry name" value="Lyase 2-enoyl-coa Hydratase, Chain A, domain 2"/>
    <property type="match status" value="1"/>
</dbReference>
<organism evidence="2 3">
    <name type="scientific">Comamonas testosteroni TK102</name>
    <dbReference type="NCBI Taxonomy" id="1392005"/>
    <lineage>
        <taxon>Bacteria</taxon>
        <taxon>Pseudomonadati</taxon>
        <taxon>Pseudomonadota</taxon>
        <taxon>Betaproteobacteria</taxon>
        <taxon>Burkholderiales</taxon>
        <taxon>Comamonadaceae</taxon>
        <taxon>Comamonas</taxon>
    </lineage>
</organism>
<dbReference type="InterPro" id="IPR029045">
    <property type="entry name" value="ClpP/crotonase-like_dom_sf"/>
</dbReference>
<dbReference type="KEGG" id="ctes:O987_17515"/>
<comment type="similarity">
    <text evidence="1">Belongs to the enoyl-CoA hydratase/isomerase family.</text>
</comment>
<dbReference type="UniPathway" id="UPA00659"/>
<dbReference type="InterPro" id="IPR045002">
    <property type="entry name" value="Ech1-like"/>
</dbReference>
<gene>
    <name evidence="2" type="ORF">O987_17515</name>
</gene>
<dbReference type="InterPro" id="IPR001753">
    <property type="entry name" value="Enoyl-CoA_hydra/iso"/>
</dbReference>
<dbReference type="HOGENOM" id="CLU_009834_7_0_4"/>
<evidence type="ECO:0000313" key="2">
    <source>
        <dbReference type="EMBL" id="AIJ47615.1"/>
    </source>
</evidence>
<evidence type="ECO:0000256" key="1">
    <source>
        <dbReference type="ARBA" id="ARBA00005254"/>
    </source>
</evidence>
<sequence length="298" mass="32043">MPHTSDDTLLTAGLSSFRLDLVDHIAHLVLNRPDAFNTLNPRFWQELDLVLDTLQRSGQSRALVISSTGRHFCAGMALETFADPAFAPNDRTPEGRAAIIDTLAQLQSTFNKIEALRMPVICAIQGACVGGGLDLVATACIRYASAESFFCVQEINIGMTADLGSLQRLPKLMPLGIVKELAYTGRRMTAQEAASHGLVNAVCDTPEATVTAALACAREIAAKPPVAIWGSKQVINYARDHSVSDSLQQMGWVQSGIWSNRHVMEAVSAMQAKRAGDFPPLEPLQAFAPALPPAGNYS</sequence>
<dbReference type="AlphaFoldDB" id="A0A076PUZ5"/>
<proteinExistence type="inferred from homology"/>
<dbReference type="PANTHER" id="PTHR43149">
    <property type="entry name" value="ENOYL-COA HYDRATASE"/>
    <property type="match status" value="1"/>
</dbReference>